<evidence type="ECO:0008006" key="5">
    <source>
        <dbReference type="Google" id="ProtNLM"/>
    </source>
</evidence>
<evidence type="ECO:0000256" key="1">
    <source>
        <dbReference type="SAM" id="Coils"/>
    </source>
</evidence>
<keyword evidence="1" id="KW-0175">Coiled coil</keyword>
<sequence length="385" mass="43389">MMLTSASHNTGQRTMSDTPALLLRLRGKSLTLWCIVLPLTLLGVYLLLAQPRYVSESRIVVKQAGQASNAELTLGSLIGSSFSNSTLRDDAMLLQEYLLSPDMLYLVQQQFNLHHAFGNAGVDWFYQLPADASREQLLDYYRHRLSLRFDDKTGMLIVRSEGFTPAAAKHLNQILLKESGRFLNELSHKIAREEMQFARQETDHAYLALGQARERLLRFQNQHRVINPIEQGLAASRMIAEMETRQAQQEAELDNLQRYLQADAPQIEAARHALSALKQQIEKEKAKLSAPSGDRLNRTTAEYTELKGRLDFATDLYKLALNSLEKARVDSGRNIKSLAVIATPSLAEEAEYPQRGWWLISAALVLLLLCGTLKLAIAIIEDHYT</sequence>
<dbReference type="GO" id="GO:0004713">
    <property type="term" value="F:protein tyrosine kinase activity"/>
    <property type="evidence" value="ECO:0007669"/>
    <property type="project" value="TreeGrafter"/>
</dbReference>
<keyword evidence="2" id="KW-0812">Transmembrane</keyword>
<accession>A0A454JI55</accession>
<reference evidence="3 4" key="1">
    <citation type="submission" date="2018-10" db="EMBL/GenBank/DDBJ databases">
        <title>Draft genome sequence of Aquitalea MWU14-2217 isolated from a wild cranberry bog in Provincetown, Massachusetts.</title>
        <authorList>
            <person name="Ebadzadsahrai G."/>
            <person name="Soby S."/>
        </authorList>
    </citation>
    <scope>NUCLEOTIDE SEQUENCE [LARGE SCALE GENOMIC DNA]</scope>
    <source>
        <strain evidence="3 4">MWU14-2217</strain>
    </source>
</reference>
<dbReference type="GO" id="GO:0005886">
    <property type="term" value="C:plasma membrane"/>
    <property type="evidence" value="ECO:0007669"/>
    <property type="project" value="TreeGrafter"/>
</dbReference>
<feature type="coiled-coil region" evidence="1">
    <location>
        <begin position="239"/>
        <end position="287"/>
    </location>
</feature>
<feature type="transmembrane region" description="Helical" evidence="2">
    <location>
        <begin position="30"/>
        <end position="48"/>
    </location>
</feature>
<comment type="caution">
    <text evidence="3">The sequence shown here is derived from an EMBL/GenBank/DDBJ whole genome shotgun (WGS) entry which is preliminary data.</text>
</comment>
<evidence type="ECO:0000256" key="2">
    <source>
        <dbReference type="SAM" id="Phobius"/>
    </source>
</evidence>
<keyword evidence="4" id="KW-1185">Reference proteome</keyword>
<dbReference type="PANTHER" id="PTHR32309">
    <property type="entry name" value="TYROSINE-PROTEIN KINASE"/>
    <property type="match status" value="1"/>
</dbReference>
<keyword evidence="2" id="KW-0472">Membrane</keyword>
<feature type="transmembrane region" description="Helical" evidence="2">
    <location>
        <begin position="357"/>
        <end position="380"/>
    </location>
</feature>
<dbReference type="EMBL" id="RFAR01000043">
    <property type="protein sequence ID" value="RMC97147.1"/>
    <property type="molecule type" value="Genomic_DNA"/>
</dbReference>
<dbReference type="AlphaFoldDB" id="A0A454JI55"/>
<dbReference type="Proteomes" id="UP000274139">
    <property type="component" value="Unassembled WGS sequence"/>
</dbReference>
<evidence type="ECO:0000313" key="4">
    <source>
        <dbReference type="Proteomes" id="UP000274139"/>
    </source>
</evidence>
<dbReference type="PANTHER" id="PTHR32309:SF13">
    <property type="entry name" value="FERRIC ENTEROBACTIN TRANSPORT PROTEIN FEPE"/>
    <property type="match status" value="1"/>
</dbReference>
<protein>
    <recommendedName>
        <fullName evidence="5">Capsule biosynthesis protein</fullName>
    </recommendedName>
</protein>
<evidence type="ECO:0000313" key="3">
    <source>
        <dbReference type="EMBL" id="RMC97147.1"/>
    </source>
</evidence>
<dbReference type="InterPro" id="IPR050445">
    <property type="entry name" value="Bact_polysacc_biosynth/exp"/>
</dbReference>
<organism evidence="3 4">
    <name type="scientific">Aquitalea palustris</name>
    <dbReference type="NCBI Taxonomy" id="2480983"/>
    <lineage>
        <taxon>Bacteria</taxon>
        <taxon>Pseudomonadati</taxon>
        <taxon>Pseudomonadota</taxon>
        <taxon>Betaproteobacteria</taxon>
        <taxon>Neisseriales</taxon>
        <taxon>Chromobacteriaceae</taxon>
        <taxon>Aquitalea</taxon>
    </lineage>
</organism>
<gene>
    <name evidence="3" type="ORF">EAY64_10815</name>
</gene>
<name>A0A454JI55_9NEIS</name>
<proteinExistence type="predicted"/>
<keyword evidence="2" id="KW-1133">Transmembrane helix</keyword>